<name>A0A644Y087_9ZZZZ</name>
<feature type="transmembrane region" description="Helical" evidence="1">
    <location>
        <begin position="72"/>
        <end position="89"/>
    </location>
</feature>
<dbReference type="PANTHER" id="PTHR33219">
    <property type="entry name" value="YLMG HOMOLOG PROTEIN 2, CHLOROPLASTIC"/>
    <property type="match status" value="1"/>
</dbReference>
<accession>A0A644Y087</accession>
<keyword evidence="1" id="KW-1133">Transmembrane helix</keyword>
<gene>
    <name evidence="2" type="ORF">SDC9_68375</name>
</gene>
<sequence length="92" mass="10463">MSGLLTNAINIFFRVLYILIFIRVFMSWVPSLRYTLIGNLIYTLTDPILVPVKKMMDKSPLGGGMMLDFSPVIALFILDIIQMILLNLVDLL</sequence>
<keyword evidence="1" id="KW-0472">Membrane</keyword>
<dbReference type="Pfam" id="PF02325">
    <property type="entry name" value="CCB3_YggT"/>
    <property type="match status" value="1"/>
</dbReference>
<dbReference type="GO" id="GO:0016020">
    <property type="term" value="C:membrane"/>
    <property type="evidence" value="ECO:0007669"/>
    <property type="project" value="InterPro"/>
</dbReference>
<evidence type="ECO:0008006" key="3">
    <source>
        <dbReference type="Google" id="ProtNLM"/>
    </source>
</evidence>
<keyword evidence="1" id="KW-0812">Transmembrane</keyword>
<protein>
    <recommendedName>
        <fullName evidence="3">YggT family protein</fullName>
    </recommendedName>
</protein>
<reference evidence="2" key="1">
    <citation type="submission" date="2019-08" db="EMBL/GenBank/DDBJ databases">
        <authorList>
            <person name="Kucharzyk K."/>
            <person name="Murdoch R.W."/>
            <person name="Higgins S."/>
            <person name="Loffler F."/>
        </authorList>
    </citation>
    <scope>NUCLEOTIDE SEQUENCE</scope>
</reference>
<evidence type="ECO:0000313" key="2">
    <source>
        <dbReference type="EMBL" id="MPM21925.1"/>
    </source>
</evidence>
<evidence type="ECO:0000256" key="1">
    <source>
        <dbReference type="SAM" id="Phobius"/>
    </source>
</evidence>
<dbReference type="AlphaFoldDB" id="A0A644Y087"/>
<dbReference type="PANTHER" id="PTHR33219:SF14">
    <property type="entry name" value="PROTEIN COFACTOR ASSEMBLY OF COMPLEX C SUBUNIT B CCB3, CHLOROPLASTIC-RELATED"/>
    <property type="match status" value="1"/>
</dbReference>
<feature type="transmembrane region" description="Helical" evidence="1">
    <location>
        <begin position="7"/>
        <end position="26"/>
    </location>
</feature>
<dbReference type="InterPro" id="IPR003425">
    <property type="entry name" value="CCB3/YggT"/>
</dbReference>
<dbReference type="EMBL" id="VSSQ01003698">
    <property type="protein sequence ID" value="MPM21925.1"/>
    <property type="molecule type" value="Genomic_DNA"/>
</dbReference>
<proteinExistence type="predicted"/>
<comment type="caution">
    <text evidence="2">The sequence shown here is derived from an EMBL/GenBank/DDBJ whole genome shotgun (WGS) entry which is preliminary data.</text>
</comment>
<organism evidence="2">
    <name type="scientific">bioreactor metagenome</name>
    <dbReference type="NCBI Taxonomy" id="1076179"/>
    <lineage>
        <taxon>unclassified sequences</taxon>
        <taxon>metagenomes</taxon>
        <taxon>ecological metagenomes</taxon>
    </lineage>
</organism>